<sequence length="40" mass="4775">MFAIENRIFVYTNIFDYLINSYSKNDSEFSLESNKQYAAK</sequence>
<accession>A0A239FM62</accession>
<keyword evidence="2" id="KW-1185">Reference proteome</keyword>
<name>A0A239FM62_9BACT</name>
<dbReference type="AlphaFoldDB" id="A0A239FM62"/>
<proteinExistence type="predicted"/>
<evidence type="ECO:0000313" key="2">
    <source>
        <dbReference type="Proteomes" id="UP000198480"/>
    </source>
</evidence>
<dbReference type="Proteomes" id="UP000198480">
    <property type="component" value="Unassembled WGS sequence"/>
</dbReference>
<dbReference type="EMBL" id="FZOK01000013">
    <property type="protein sequence ID" value="SNS57332.1"/>
    <property type="molecule type" value="Genomic_DNA"/>
</dbReference>
<reference evidence="2" key="1">
    <citation type="submission" date="2017-06" db="EMBL/GenBank/DDBJ databases">
        <authorList>
            <person name="Varghese N."/>
            <person name="Submissions S."/>
        </authorList>
    </citation>
    <scope>NUCLEOTIDE SEQUENCE [LARGE SCALE GENOMIC DNA]</scope>
    <source>
        <strain evidence="2">5C</strain>
    </source>
</reference>
<evidence type="ECO:0000313" key="1">
    <source>
        <dbReference type="EMBL" id="SNS57332.1"/>
    </source>
</evidence>
<protein>
    <submittedName>
        <fullName evidence="1">Uncharacterized protein</fullName>
    </submittedName>
</protein>
<organism evidence="1 2">
    <name type="scientific">Belliella buryatensis</name>
    <dbReference type="NCBI Taxonomy" id="1500549"/>
    <lineage>
        <taxon>Bacteria</taxon>
        <taxon>Pseudomonadati</taxon>
        <taxon>Bacteroidota</taxon>
        <taxon>Cytophagia</taxon>
        <taxon>Cytophagales</taxon>
        <taxon>Cyclobacteriaceae</taxon>
        <taxon>Belliella</taxon>
    </lineage>
</organism>
<gene>
    <name evidence="1" type="ORF">SAMN06295967_1134</name>
</gene>